<keyword evidence="1" id="KW-0378">Hydrolase</keyword>
<accession>A0ABS2R453</accession>
<dbReference type="SUPFAM" id="SSF140663">
    <property type="entry name" value="TTHA0068-like"/>
    <property type="match status" value="1"/>
</dbReference>
<dbReference type="Pfam" id="PF03745">
    <property type="entry name" value="DUF309"/>
    <property type="match status" value="1"/>
</dbReference>
<dbReference type="EMBL" id="JAFBFH010000003">
    <property type="protein sequence ID" value="MBM7713683.1"/>
    <property type="molecule type" value="Genomic_DNA"/>
</dbReference>
<name>A0ABS2R453_9BACI</name>
<dbReference type="Proteomes" id="UP000823485">
    <property type="component" value="Unassembled WGS sequence"/>
</dbReference>
<dbReference type="GO" id="GO:0016787">
    <property type="term" value="F:hydrolase activity"/>
    <property type="evidence" value="ECO:0007669"/>
    <property type="project" value="UniProtKB-KW"/>
</dbReference>
<reference evidence="1 2" key="1">
    <citation type="submission" date="2021-01" db="EMBL/GenBank/DDBJ databases">
        <title>Genomic Encyclopedia of Type Strains, Phase IV (KMG-IV): sequencing the most valuable type-strain genomes for metagenomic binning, comparative biology and taxonomic classification.</title>
        <authorList>
            <person name="Goeker M."/>
        </authorList>
    </citation>
    <scope>NUCLEOTIDE SEQUENCE [LARGE SCALE GENOMIC DNA]</scope>
    <source>
        <strain evidence="1 2">DSM 105453</strain>
    </source>
</reference>
<gene>
    <name evidence="1" type="ORF">JOC94_000652</name>
</gene>
<dbReference type="InterPro" id="IPR005500">
    <property type="entry name" value="DUF309"/>
</dbReference>
<dbReference type="PANTHER" id="PTHR34796:SF1">
    <property type="entry name" value="EXPRESSED PROTEIN"/>
    <property type="match status" value="1"/>
</dbReference>
<organism evidence="1 2">
    <name type="scientific">Siminovitchia thermophila</name>
    <dbReference type="NCBI Taxonomy" id="1245522"/>
    <lineage>
        <taxon>Bacteria</taxon>
        <taxon>Bacillati</taxon>
        <taxon>Bacillota</taxon>
        <taxon>Bacilli</taxon>
        <taxon>Bacillales</taxon>
        <taxon>Bacillaceae</taxon>
        <taxon>Siminovitchia</taxon>
    </lineage>
</organism>
<dbReference type="PANTHER" id="PTHR34796">
    <property type="entry name" value="EXPRESSED PROTEIN"/>
    <property type="match status" value="1"/>
</dbReference>
<protein>
    <submittedName>
        <fullName evidence="1">Metal-dependent hydrolase</fullName>
    </submittedName>
</protein>
<evidence type="ECO:0000313" key="2">
    <source>
        <dbReference type="Proteomes" id="UP000823485"/>
    </source>
</evidence>
<evidence type="ECO:0000313" key="1">
    <source>
        <dbReference type="EMBL" id="MBM7713683.1"/>
    </source>
</evidence>
<dbReference type="Gene3D" id="1.10.3450.10">
    <property type="entry name" value="TTHA0068-like"/>
    <property type="match status" value="1"/>
</dbReference>
<sequence>MIYPFSYIQFLCHFHGDRDYFECHEVLEEHWKKSGMERSSIWVGLIQVAASLYHYRRGNMRGAVKLLTRALESLSKKRSELHALGINYSQLMEILQKSLKHMKKSRLYTAIDLPIQDAELLVICKERVRRHGSSWGRLDDVWDEGIVHKHLAKTHEKKTVIQPKQ</sequence>
<dbReference type="RefSeq" id="WP_171973989.1">
    <property type="nucleotide sequence ID" value="NZ_JAFBFH010000003.1"/>
</dbReference>
<comment type="caution">
    <text evidence="1">The sequence shown here is derived from an EMBL/GenBank/DDBJ whole genome shotgun (WGS) entry which is preliminary data.</text>
</comment>
<proteinExistence type="predicted"/>
<keyword evidence="2" id="KW-1185">Reference proteome</keyword>
<dbReference type="InterPro" id="IPR023203">
    <property type="entry name" value="TTHA0068_sf"/>
</dbReference>